<dbReference type="EMBL" id="RQFK01000003">
    <property type="protein sequence ID" value="TGK89260.1"/>
    <property type="molecule type" value="Genomic_DNA"/>
</dbReference>
<dbReference type="AlphaFoldDB" id="A0A4R9IJE7"/>
<comment type="caution">
    <text evidence="1">The sequence shown here is derived from an EMBL/GenBank/DDBJ whole genome shotgun (WGS) entry which is preliminary data.</text>
</comment>
<evidence type="ECO:0000313" key="1">
    <source>
        <dbReference type="EMBL" id="TGK89260.1"/>
    </source>
</evidence>
<name>A0A4R9IJE7_9LEPT</name>
<keyword evidence="2" id="KW-1185">Reference proteome</keyword>
<proteinExistence type="predicted"/>
<organism evidence="1 2">
    <name type="scientific">Leptospira noumeaensis</name>
    <dbReference type="NCBI Taxonomy" id="2484964"/>
    <lineage>
        <taxon>Bacteria</taxon>
        <taxon>Pseudomonadati</taxon>
        <taxon>Spirochaetota</taxon>
        <taxon>Spirochaetia</taxon>
        <taxon>Leptospirales</taxon>
        <taxon>Leptospiraceae</taxon>
        <taxon>Leptospira</taxon>
    </lineage>
</organism>
<reference evidence="1" key="1">
    <citation type="journal article" date="2019" name="PLoS Negl. Trop. Dis.">
        <title>Revisiting the worldwide diversity of Leptospira species in the environment.</title>
        <authorList>
            <person name="Vincent A.T."/>
            <person name="Schiettekatte O."/>
            <person name="Bourhy P."/>
            <person name="Veyrier F.J."/>
            <person name="Picardeau M."/>
        </authorList>
    </citation>
    <scope>NUCLEOTIDE SEQUENCE [LARGE SCALE GENOMIC DNA]</scope>
    <source>
        <strain evidence="1">201800287</strain>
    </source>
</reference>
<protein>
    <submittedName>
        <fullName evidence="1">Uncharacterized protein</fullName>
    </submittedName>
</protein>
<evidence type="ECO:0000313" key="2">
    <source>
        <dbReference type="Proteomes" id="UP000298009"/>
    </source>
</evidence>
<dbReference type="RefSeq" id="WP_135599676.1">
    <property type="nucleotide sequence ID" value="NZ_RQFK01000003.1"/>
</dbReference>
<sequence>MSEISIEELPKNLIEKYGTSISFDASNIILKSSNAETDISGLISFNVNDDVTRSLFFDWLNPDINGFGSKARMSFTTNGKQIQIDFSAVKFHYNTGSITGTYLRIGK</sequence>
<dbReference type="Proteomes" id="UP000298009">
    <property type="component" value="Unassembled WGS sequence"/>
</dbReference>
<accession>A0A4R9IJE7</accession>
<gene>
    <name evidence="1" type="ORF">EHQ24_00015</name>
</gene>